<organism evidence="1 2">
    <name type="scientific">Folsomia candida</name>
    <name type="common">Springtail</name>
    <dbReference type="NCBI Taxonomy" id="158441"/>
    <lineage>
        <taxon>Eukaryota</taxon>
        <taxon>Metazoa</taxon>
        <taxon>Ecdysozoa</taxon>
        <taxon>Arthropoda</taxon>
        <taxon>Hexapoda</taxon>
        <taxon>Collembola</taxon>
        <taxon>Entomobryomorpha</taxon>
        <taxon>Isotomoidea</taxon>
        <taxon>Isotomidae</taxon>
        <taxon>Proisotominae</taxon>
        <taxon>Folsomia</taxon>
    </lineage>
</organism>
<protein>
    <submittedName>
        <fullName evidence="1">Uncharacterized protein</fullName>
    </submittedName>
</protein>
<evidence type="ECO:0000313" key="2">
    <source>
        <dbReference type="Proteomes" id="UP000198287"/>
    </source>
</evidence>
<dbReference type="EMBL" id="LNIX01000055">
    <property type="protein sequence ID" value="OXA37550.1"/>
    <property type="molecule type" value="Genomic_DNA"/>
</dbReference>
<proteinExistence type="predicted"/>
<name>A0A226CXQ4_FOLCA</name>
<sequence>MTFCGSSIKPSEPLHPEKSFSNFENVVRIEIFGCLGPHFRRRFCDSIFAEHSIFASFNLTEVSIVQKTADNSRGVVRNITRCGSAAPSLSLAVDLVYLGTQHRLFDFVLPDSVQPGFVYTVRYSIVPNDVLAGNAVLLRAIIYHTDNRILEVCSQTEADILNLP</sequence>
<evidence type="ECO:0000313" key="1">
    <source>
        <dbReference type="EMBL" id="OXA37550.1"/>
    </source>
</evidence>
<comment type="caution">
    <text evidence="1">The sequence shown here is derived from an EMBL/GenBank/DDBJ whole genome shotgun (WGS) entry which is preliminary data.</text>
</comment>
<reference evidence="1 2" key="1">
    <citation type="submission" date="2015-12" db="EMBL/GenBank/DDBJ databases">
        <title>The genome of Folsomia candida.</title>
        <authorList>
            <person name="Faddeeva A."/>
            <person name="Derks M.F."/>
            <person name="Anvar Y."/>
            <person name="Smit S."/>
            <person name="Van Straalen N."/>
            <person name="Roelofs D."/>
        </authorList>
    </citation>
    <scope>NUCLEOTIDE SEQUENCE [LARGE SCALE GENOMIC DNA]</scope>
    <source>
        <strain evidence="1 2">VU population</strain>
        <tissue evidence="1">Whole body</tissue>
    </source>
</reference>
<keyword evidence="2" id="KW-1185">Reference proteome</keyword>
<dbReference type="Proteomes" id="UP000198287">
    <property type="component" value="Unassembled WGS sequence"/>
</dbReference>
<gene>
    <name evidence="1" type="ORF">Fcan01_27634</name>
</gene>
<dbReference type="OrthoDB" id="8293118at2759"/>
<accession>A0A226CXQ4</accession>
<dbReference type="AlphaFoldDB" id="A0A226CXQ4"/>